<dbReference type="EMBL" id="JAYKXP010000008">
    <property type="protein sequence ID" value="KAK7054930.1"/>
    <property type="molecule type" value="Genomic_DNA"/>
</dbReference>
<comment type="caution">
    <text evidence="2">The sequence shown here is derived from an EMBL/GenBank/DDBJ whole genome shotgun (WGS) entry which is preliminary data.</text>
</comment>
<feature type="compositionally biased region" description="Acidic residues" evidence="1">
    <location>
        <begin position="113"/>
        <end position="122"/>
    </location>
</feature>
<dbReference type="Proteomes" id="UP001383192">
    <property type="component" value="Unassembled WGS sequence"/>
</dbReference>
<feature type="region of interest" description="Disordered" evidence="1">
    <location>
        <begin position="203"/>
        <end position="324"/>
    </location>
</feature>
<evidence type="ECO:0000256" key="1">
    <source>
        <dbReference type="SAM" id="MobiDB-lite"/>
    </source>
</evidence>
<accession>A0AAW0DUP9</accession>
<feature type="region of interest" description="Disordered" evidence="1">
    <location>
        <begin position="1"/>
        <end position="144"/>
    </location>
</feature>
<feature type="compositionally biased region" description="Basic and acidic residues" evidence="1">
    <location>
        <begin position="208"/>
        <end position="234"/>
    </location>
</feature>
<reference evidence="2 3" key="1">
    <citation type="submission" date="2024-01" db="EMBL/GenBank/DDBJ databases">
        <title>A draft genome for a cacao thread blight-causing isolate of Paramarasmius palmivorus.</title>
        <authorList>
            <person name="Baruah I.K."/>
            <person name="Bukari Y."/>
            <person name="Amoako-Attah I."/>
            <person name="Meinhardt L.W."/>
            <person name="Bailey B.A."/>
            <person name="Cohen S.P."/>
        </authorList>
    </citation>
    <scope>NUCLEOTIDE SEQUENCE [LARGE SCALE GENOMIC DNA]</scope>
    <source>
        <strain evidence="2 3">GH-12</strain>
    </source>
</reference>
<name>A0AAW0DUP9_9AGAR</name>
<feature type="compositionally biased region" description="Low complexity" evidence="1">
    <location>
        <begin position="68"/>
        <end position="92"/>
    </location>
</feature>
<feature type="compositionally biased region" description="Polar residues" evidence="1">
    <location>
        <begin position="100"/>
        <end position="112"/>
    </location>
</feature>
<dbReference type="AlphaFoldDB" id="A0AAW0DUP9"/>
<sequence>MLPTSPRAGGLPSGPRSGRAIGPGGRSRREETDHGTSTTSRYPRSQTSERQTIAHKRSQPRLPRNQANTSASSSSSAPRRSNDSSTSSSGSSLFDRMKTGASSYASSFTSVEDNQDKEEVEENDRSRWQQGEGQDNQPGNGYGYTIWSRVASAAGNLTVNVGKAWAANITIYAGEETPPGQESRLTRAMKAYHIEKARDPTELPPWLFDEHERKPRRTAPKESAMDRAETERPTPRSATPRGLRDVYDAAVSSTVPIHQSGLRDTSSGTQRTERKGTDRLRALREGKRMQGAQGVQEPPQEVAPSRPPPRVGLPGGPARSRRQV</sequence>
<evidence type="ECO:0000313" key="3">
    <source>
        <dbReference type="Proteomes" id="UP001383192"/>
    </source>
</evidence>
<gene>
    <name evidence="2" type="ORF">VNI00_003393</name>
</gene>
<feature type="compositionally biased region" description="Polar residues" evidence="1">
    <location>
        <begin position="128"/>
        <end position="139"/>
    </location>
</feature>
<proteinExistence type="predicted"/>
<evidence type="ECO:0000313" key="2">
    <source>
        <dbReference type="EMBL" id="KAK7054930.1"/>
    </source>
</evidence>
<protein>
    <submittedName>
        <fullName evidence="2">Uncharacterized protein</fullName>
    </submittedName>
</protein>
<keyword evidence="3" id="KW-1185">Reference proteome</keyword>
<feature type="compositionally biased region" description="Polar residues" evidence="1">
    <location>
        <begin position="35"/>
        <end position="51"/>
    </location>
</feature>
<feature type="compositionally biased region" description="Polar residues" evidence="1">
    <location>
        <begin position="251"/>
        <end position="270"/>
    </location>
</feature>
<feature type="compositionally biased region" description="Basic and acidic residues" evidence="1">
    <location>
        <begin position="271"/>
        <end position="288"/>
    </location>
</feature>
<organism evidence="2 3">
    <name type="scientific">Paramarasmius palmivorus</name>
    <dbReference type="NCBI Taxonomy" id="297713"/>
    <lineage>
        <taxon>Eukaryota</taxon>
        <taxon>Fungi</taxon>
        <taxon>Dikarya</taxon>
        <taxon>Basidiomycota</taxon>
        <taxon>Agaricomycotina</taxon>
        <taxon>Agaricomycetes</taxon>
        <taxon>Agaricomycetidae</taxon>
        <taxon>Agaricales</taxon>
        <taxon>Marasmiineae</taxon>
        <taxon>Marasmiaceae</taxon>
        <taxon>Paramarasmius</taxon>
    </lineage>
</organism>